<sequence length="86" mass="10475">MENHRIILQDEDKNQHQIIRVKDVTFNTQTLMNTHHWLWVYAESYEFFPFESWEQLNHAKVSETISLQGKRFKVIKILKTKKPKFS</sequence>
<organism evidence="1 3">
    <name type="scientific">Acinetobacter ursingii</name>
    <dbReference type="NCBI Taxonomy" id="108980"/>
    <lineage>
        <taxon>Bacteria</taxon>
        <taxon>Pseudomonadati</taxon>
        <taxon>Pseudomonadota</taxon>
        <taxon>Gammaproteobacteria</taxon>
        <taxon>Moraxellales</taxon>
        <taxon>Moraxellaceae</taxon>
        <taxon>Acinetobacter</taxon>
    </lineage>
</organism>
<evidence type="ECO:0000313" key="1">
    <source>
        <dbReference type="EMBL" id="UYF72391.1"/>
    </source>
</evidence>
<evidence type="ECO:0000313" key="2">
    <source>
        <dbReference type="EMBL" id="UYF74790.1"/>
    </source>
</evidence>
<reference evidence="1" key="1">
    <citation type="journal article" date="2022" name="J Glob Antimicrob Resist">
        <title>Comparative analysis of IMP-4- and OXA-58-containing plasmids of three carbapenemase-producing Acinetobacter ursingii strains in the Netherlands.</title>
        <authorList>
            <person name="Hendrickx A.P.A."/>
            <person name="Schade R.P."/>
            <person name="Landman F."/>
            <person name="Bosch T."/>
            <person name="Schouls L.M."/>
            <person name="van Dijk K."/>
        </authorList>
    </citation>
    <scope>NUCLEOTIDE SEQUENCE</scope>
    <source>
        <strain evidence="1">RIVM_C010559</strain>
        <strain evidence="2">RIVM_C010761</strain>
    </source>
</reference>
<accession>A0A2N6VC64</accession>
<dbReference type="EMBL" id="CP089051">
    <property type="protein sequence ID" value="UYF72391.1"/>
    <property type="molecule type" value="Genomic_DNA"/>
</dbReference>
<protein>
    <submittedName>
        <fullName evidence="1">Uncharacterized protein</fullName>
    </submittedName>
</protein>
<dbReference type="AlphaFoldDB" id="A0A2N6VC64"/>
<name>A0A2N6VC64_9GAMM</name>
<dbReference type="Proteomes" id="UP001164081">
    <property type="component" value="Chromosome"/>
</dbReference>
<gene>
    <name evidence="2" type="ORF">LSO58_13270</name>
    <name evidence="1" type="ORF">LSO60_03705</name>
</gene>
<dbReference type="Proteomes" id="UP001164064">
    <property type="component" value="Chromosome"/>
</dbReference>
<dbReference type="RefSeq" id="WP_004990931.1">
    <property type="nucleotide sequence ID" value="NZ_AP018824.1"/>
</dbReference>
<evidence type="ECO:0000313" key="3">
    <source>
        <dbReference type="Proteomes" id="UP001164064"/>
    </source>
</evidence>
<dbReference type="EMBL" id="CP089044">
    <property type="protein sequence ID" value="UYF74790.1"/>
    <property type="molecule type" value="Genomic_DNA"/>
</dbReference>
<proteinExistence type="predicted"/>